<protein>
    <submittedName>
        <fullName evidence="1">Uncharacterized protein</fullName>
    </submittedName>
</protein>
<keyword evidence="2" id="KW-1185">Reference proteome</keyword>
<organism evidence="1 2">
    <name type="scientific">Flavobacterium piscinae</name>
    <dbReference type="NCBI Taxonomy" id="2506424"/>
    <lineage>
        <taxon>Bacteria</taxon>
        <taxon>Pseudomonadati</taxon>
        <taxon>Bacteroidota</taxon>
        <taxon>Flavobacteriia</taxon>
        <taxon>Flavobacteriales</taxon>
        <taxon>Flavobacteriaceae</taxon>
        <taxon>Flavobacterium</taxon>
    </lineage>
</organism>
<accession>A0A4Q1KZV0</accession>
<dbReference type="OrthoDB" id="1100725at2"/>
<dbReference type="AlphaFoldDB" id="A0A4Q1KZV0"/>
<dbReference type="Proteomes" id="UP000289734">
    <property type="component" value="Unassembled WGS sequence"/>
</dbReference>
<proteinExistence type="predicted"/>
<evidence type="ECO:0000313" key="1">
    <source>
        <dbReference type="EMBL" id="RXR35320.1"/>
    </source>
</evidence>
<comment type="caution">
    <text evidence="1">The sequence shown here is derived from an EMBL/GenBank/DDBJ whole genome shotgun (WGS) entry which is preliminary data.</text>
</comment>
<dbReference type="RefSeq" id="WP_129462745.1">
    <property type="nucleotide sequence ID" value="NZ_SBKQ01000001.1"/>
</dbReference>
<gene>
    <name evidence="1" type="ORF">EQG68_00040</name>
</gene>
<evidence type="ECO:0000313" key="2">
    <source>
        <dbReference type="Proteomes" id="UP000289734"/>
    </source>
</evidence>
<dbReference type="EMBL" id="SBKQ01000001">
    <property type="protein sequence ID" value="RXR35320.1"/>
    <property type="molecule type" value="Genomic_DNA"/>
</dbReference>
<sequence length="316" mass="36721">MKKKLEADLISIAHRVLKLKGKEDVIQLHQEAQKLYEKLAVLRFYEENINVLKNEISEDELEEKLLAETLSQPEVVVAEEKIQEVKTEVSLETVEEEPIQEVVAEETMEEEIVLEEEEIMVEEVIEEEISEEAEPVQEELKEEKQEPVFSPLFELAEEEEEKPAAKMEQKQISFEDLLGTDYKEPEFVKVNDVPKEVEKVTEISFEKVEETIIPEVKNETKTEAFTVKTEHKTASLNDTLIKGINIGLNDRIAFVKHLFGGSNEDFNRVISQISTYDSFEEVQQFIVDMVKPDYNNWEGKEEYADRFMNLVEKKFA</sequence>
<reference evidence="2" key="1">
    <citation type="submission" date="2019-01" db="EMBL/GenBank/DDBJ databases">
        <title>Cytophagaceae bacterium strain CAR-16.</title>
        <authorList>
            <person name="Chen W.-M."/>
        </authorList>
    </citation>
    <scope>NUCLEOTIDE SEQUENCE [LARGE SCALE GENOMIC DNA]</scope>
    <source>
        <strain evidence="2">ICH-30</strain>
    </source>
</reference>
<name>A0A4Q1KZV0_9FLAO</name>